<sequence>MDAREEKQRSKVLVMASKWARSRAAKHRATEEERRRAESRHYKDGNELAEAVERLEKGWGDGSARAGPAGGST</sequence>
<name>A0A7Z2ZQN5_9BURK</name>
<dbReference type="RefSeq" id="WP_169433530.1">
    <property type="nucleotide sequence ID" value="NZ_CP051685.1"/>
</dbReference>
<feature type="compositionally biased region" description="Basic and acidic residues" evidence="1">
    <location>
        <begin position="28"/>
        <end position="42"/>
    </location>
</feature>
<gene>
    <name evidence="2" type="ORF">HH212_00055</name>
</gene>
<organism evidence="2 3">
    <name type="scientific">Massilia forsythiae</name>
    <dbReference type="NCBI Taxonomy" id="2728020"/>
    <lineage>
        <taxon>Bacteria</taxon>
        <taxon>Pseudomonadati</taxon>
        <taxon>Pseudomonadota</taxon>
        <taxon>Betaproteobacteria</taxon>
        <taxon>Burkholderiales</taxon>
        <taxon>Oxalobacteraceae</taxon>
        <taxon>Telluria group</taxon>
        <taxon>Massilia</taxon>
    </lineage>
</organism>
<proteinExistence type="predicted"/>
<dbReference type="EMBL" id="CP051685">
    <property type="protein sequence ID" value="QJD98630.1"/>
    <property type="molecule type" value="Genomic_DNA"/>
</dbReference>
<evidence type="ECO:0000313" key="3">
    <source>
        <dbReference type="Proteomes" id="UP000502415"/>
    </source>
</evidence>
<reference evidence="2 3" key="1">
    <citation type="submission" date="2020-04" db="EMBL/GenBank/DDBJ databases">
        <title>Genome sequencing of novel species.</title>
        <authorList>
            <person name="Heo J."/>
            <person name="Kim S.-J."/>
            <person name="Kim J.-S."/>
            <person name="Hong S.-B."/>
            <person name="Kwon S.-W."/>
        </authorList>
    </citation>
    <scope>NUCLEOTIDE SEQUENCE [LARGE SCALE GENOMIC DNA]</scope>
    <source>
        <strain evidence="2 3">GN2-R2</strain>
    </source>
</reference>
<evidence type="ECO:0000313" key="2">
    <source>
        <dbReference type="EMBL" id="QJD98630.1"/>
    </source>
</evidence>
<dbReference type="KEGG" id="mfy:HH212_00055"/>
<keyword evidence="3" id="KW-1185">Reference proteome</keyword>
<dbReference type="AlphaFoldDB" id="A0A7Z2ZQN5"/>
<feature type="region of interest" description="Disordered" evidence="1">
    <location>
        <begin position="22"/>
        <end position="42"/>
    </location>
</feature>
<evidence type="ECO:0000256" key="1">
    <source>
        <dbReference type="SAM" id="MobiDB-lite"/>
    </source>
</evidence>
<accession>A0A7Z2ZQN5</accession>
<protein>
    <submittedName>
        <fullName evidence="2">Uncharacterized protein</fullName>
    </submittedName>
</protein>
<dbReference type="Proteomes" id="UP000502415">
    <property type="component" value="Chromosome"/>
</dbReference>